<dbReference type="EMBL" id="REGN01001046">
    <property type="protein sequence ID" value="RNA37425.1"/>
    <property type="molecule type" value="Genomic_DNA"/>
</dbReference>
<dbReference type="AlphaFoldDB" id="A0A3M7SNY9"/>
<sequence>MACNFRAFRSTLAPSSRTFSGCRSRSETAATAAATESAGWPCSAVAAAAVAAAAVAVAALEGSRARRGDLGRRVGGGGGGRRAGRGRRRRRRQVAGLERRRVELDRSRGRVGRGCEVRAGILGLDARRLHQTRLAERVKAADESLAVEHGLDAAVAASLLARVWLPAGRTQVLLQAAHVEQSRLEHQRLVVVHRVVVRQQRAFFEQVCAKIQQVGLHGVVATAAATSAAKIQLVAGRHRSVRAHMFAVNFKKIKKLAKFF</sequence>
<protein>
    <submittedName>
        <fullName evidence="2">Uncharacterized protein</fullName>
    </submittedName>
</protein>
<reference evidence="2 3" key="1">
    <citation type="journal article" date="2018" name="Sci. Rep.">
        <title>Genomic signatures of local adaptation to the degree of environmental predictability in rotifers.</title>
        <authorList>
            <person name="Franch-Gras L."/>
            <person name="Hahn C."/>
            <person name="Garcia-Roger E.M."/>
            <person name="Carmona M.J."/>
            <person name="Serra M."/>
            <person name="Gomez A."/>
        </authorList>
    </citation>
    <scope>NUCLEOTIDE SEQUENCE [LARGE SCALE GENOMIC DNA]</scope>
    <source>
        <strain evidence="2">HYR1</strain>
    </source>
</reference>
<gene>
    <name evidence="2" type="ORF">BpHYR1_015822</name>
</gene>
<evidence type="ECO:0000256" key="1">
    <source>
        <dbReference type="SAM" id="MobiDB-lite"/>
    </source>
</evidence>
<keyword evidence="3" id="KW-1185">Reference proteome</keyword>
<feature type="compositionally biased region" description="Basic residues" evidence="1">
    <location>
        <begin position="82"/>
        <end position="93"/>
    </location>
</feature>
<evidence type="ECO:0000313" key="2">
    <source>
        <dbReference type="EMBL" id="RNA37425.1"/>
    </source>
</evidence>
<organism evidence="2 3">
    <name type="scientific">Brachionus plicatilis</name>
    <name type="common">Marine rotifer</name>
    <name type="synonym">Brachionus muelleri</name>
    <dbReference type="NCBI Taxonomy" id="10195"/>
    <lineage>
        <taxon>Eukaryota</taxon>
        <taxon>Metazoa</taxon>
        <taxon>Spiralia</taxon>
        <taxon>Gnathifera</taxon>
        <taxon>Rotifera</taxon>
        <taxon>Eurotatoria</taxon>
        <taxon>Monogononta</taxon>
        <taxon>Pseudotrocha</taxon>
        <taxon>Ploima</taxon>
        <taxon>Brachionidae</taxon>
        <taxon>Brachionus</taxon>
    </lineage>
</organism>
<evidence type="ECO:0000313" key="3">
    <source>
        <dbReference type="Proteomes" id="UP000276133"/>
    </source>
</evidence>
<proteinExistence type="predicted"/>
<feature type="region of interest" description="Disordered" evidence="1">
    <location>
        <begin position="68"/>
        <end position="94"/>
    </location>
</feature>
<accession>A0A3M7SNY9</accession>
<dbReference type="Proteomes" id="UP000276133">
    <property type="component" value="Unassembled WGS sequence"/>
</dbReference>
<name>A0A3M7SNY9_BRAPC</name>
<comment type="caution">
    <text evidence="2">The sequence shown here is derived from an EMBL/GenBank/DDBJ whole genome shotgun (WGS) entry which is preliminary data.</text>
</comment>